<dbReference type="PROSITE" id="PS51186">
    <property type="entry name" value="GNAT"/>
    <property type="match status" value="1"/>
</dbReference>
<dbReference type="CDD" id="cd04301">
    <property type="entry name" value="NAT_SF"/>
    <property type="match status" value="1"/>
</dbReference>
<dbReference type="Proteomes" id="UP000324022">
    <property type="component" value="Unassembled WGS sequence"/>
</dbReference>
<feature type="region of interest" description="Disordered" evidence="4">
    <location>
        <begin position="198"/>
        <end position="241"/>
    </location>
</feature>
<evidence type="ECO:0000256" key="2">
    <source>
        <dbReference type="ARBA" id="ARBA00023315"/>
    </source>
</evidence>
<dbReference type="InterPro" id="IPR000182">
    <property type="entry name" value="GNAT_dom"/>
</dbReference>
<dbReference type="AlphaFoldDB" id="A0A5C3E5M4"/>
<dbReference type="PANTHER" id="PTHR45896:SF1">
    <property type="entry name" value="N-ALPHA-ACETYLTRANSFERASE 30"/>
    <property type="match status" value="1"/>
</dbReference>
<dbReference type="InterPro" id="IPR016181">
    <property type="entry name" value="Acyl_CoA_acyltransferase"/>
</dbReference>
<reference evidence="6 7" key="1">
    <citation type="submission" date="2018-03" db="EMBL/GenBank/DDBJ databases">
        <authorList>
            <person name="Guldener U."/>
        </authorList>
    </citation>
    <scope>NUCLEOTIDE SEQUENCE [LARGE SCALE GENOMIC DNA]</scope>
    <source>
        <strain evidence="6 7">NBRC100155</strain>
    </source>
</reference>
<dbReference type="InterPro" id="IPR044542">
    <property type="entry name" value="NAA30-like"/>
</dbReference>
<keyword evidence="1 6" id="KW-0808">Transferase</keyword>
<evidence type="ECO:0000256" key="1">
    <source>
        <dbReference type="ARBA" id="ARBA00022679"/>
    </source>
</evidence>
<proteinExistence type="inferred from homology"/>
<feature type="region of interest" description="Disordered" evidence="4">
    <location>
        <begin position="1"/>
        <end position="21"/>
    </location>
</feature>
<dbReference type="GO" id="GO:0004596">
    <property type="term" value="F:protein-N-terminal amino-acid acetyltransferase activity"/>
    <property type="evidence" value="ECO:0007669"/>
    <property type="project" value="InterPro"/>
</dbReference>
<name>A0A5C3E5M4_9BASI</name>
<dbReference type="SUPFAM" id="SSF55729">
    <property type="entry name" value="Acyl-CoA N-acyltransferases (Nat)"/>
    <property type="match status" value="1"/>
</dbReference>
<dbReference type="GO" id="GO:0031417">
    <property type="term" value="C:NatC complex"/>
    <property type="evidence" value="ECO:0007669"/>
    <property type="project" value="TreeGrafter"/>
</dbReference>
<protein>
    <submittedName>
        <fullName evidence="6">Related to MAK3 N-acetyltransferase</fullName>
    </submittedName>
</protein>
<dbReference type="Gene3D" id="3.40.630.30">
    <property type="match status" value="1"/>
</dbReference>
<dbReference type="Pfam" id="PF00583">
    <property type="entry name" value="Acetyltransf_1"/>
    <property type="match status" value="1"/>
</dbReference>
<gene>
    <name evidence="6" type="ORF">UTRI_01775_B</name>
</gene>
<keyword evidence="7" id="KW-1185">Reference proteome</keyword>
<evidence type="ECO:0000259" key="5">
    <source>
        <dbReference type="PROSITE" id="PS51186"/>
    </source>
</evidence>
<accession>A0A5C3E5M4</accession>
<evidence type="ECO:0000256" key="4">
    <source>
        <dbReference type="SAM" id="MobiDB-lite"/>
    </source>
</evidence>
<feature type="compositionally biased region" description="Polar residues" evidence="4">
    <location>
        <begin position="1"/>
        <end position="20"/>
    </location>
</feature>
<keyword evidence="2" id="KW-0012">Acyltransferase</keyword>
<feature type="compositionally biased region" description="Polar residues" evidence="4">
    <location>
        <begin position="225"/>
        <end position="241"/>
    </location>
</feature>
<evidence type="ECO:0000313" key="7">
    <source>
        <dbReference type="Proteomes" id="UP000324022"/>
    </source>
</evidence>
<dbReference type="OrthoDB" id="249099at2759"/>
<sequence length="241" mass="26712">MSDPPTGTVTTKPGESSRSTLDPIVLEPYTGEHQMQDITSLIEKELSEPYIVYTYRYFVNQWPSLCFLAYSDPASSTFNAAAAAAAEGEREAVGVVVCKLDRHLKGSRLFRGYIAMISVKHSRRGQGLAKRLVKRALEEMVGNGAQEVVLETEADNVAALALYERLGFIREKRLHRFYLNGKDSFRLVLPIPKSMQRPIPPELDLPPTTGLVQPPYPPPPSHAPSSQESLAITNHNTSHIL</sequence>
<dbReference type="PANTHER" id="PTHR45896">
    <property type="entry name" value="N-ALPHA-ACETYLTRANSFERASE 30"/>
    <property type="match status" value="1"/>
</dbReference>
<dbReference type="EMBL" id="OOIN01000008">
    <property type="protein sequence ID" value="SPO24791.1"/>
    <property type="molecule type" value="Genomic_DNA"/>
</dbReference>
<dbReference type="FunFam" id="3.40.630.30:FF:000091">
    <property type="entry name" value="Peptide alpha-N-acetyltransferase"/>
    <property type="match status" value="1"/>
</dbReference>
<evidence type="ECO:0000313" key="6">
    <source>
        <dbReference type="EMBL" id="SPO24791.1"/>
    </source>
</evidence>
<comment type="similarity">
    <text evidence="3">Belongs to the acetyltransferase family. MAK3 subfamily.</text>
</comment>
<evidence type="ECO:0000256" key="3">
    <source>
        <dbReference type="ARBA" id="ARBA00024025"/>
    </source>
</evidence>
<feature type="domain" description="N-acetyltransferase" evidence="5">
    <location>
        <begin position="24"/>
        <end position="192"/>
    </location>
</feature>
<organism evidence="6 7">
    <name type="scientific">Ustilago trichophora</name>
    <dbReference type="NCBI Taxonomy" id="86804"/>
    <lineage>
        <taxon>Eukaryota</taxon>
        <taxon>Fungi</taxon>
        <taxon>Dikarya</taxon>
        <taxon>Basidiomycota</taxon>
        <taxon>Ustilaginomycotina</taxon>
        <taxon>Ustilaginomycetes</taxon>
        <taxon>Ustilaginales</taxon>
        <taxon>Ustilaginaceae</taxon>
        <taxon>Ustilago</taxon>
    </lineage>
</organism>